<dbReference type="PROSITE" id="PS50088">
    <property type="entry name" value="ANK_REPEAT"/>
    <property type="match status" value="3"/>
</dbReference>
<keyword evidence="6" id="KW-1185">Reference proteome</keyword>
<feature type="repeat" description="ANK" evidence="3">
    <location>
        <begin position="132"/>
        <end position="164"/>
    </location>
</feature>
<keyword evidence="1" id="KW-0677">Repeat</keyword>
<feature type="domain" description="SOCS box" evidence="4">
    <location>
        <begin position="440"/>
        <end position="480"/>
    </location>
</feature>
<protein>
    <recommendedName>
        <fullName evidence="4">SOCS box domain-containing protein</fullName>
    </recommendedName>
</protein>
<dbReference type="Pfam" id="PF12796">
    <property type="entry name" value="Ank_2"/>
    <property type="match status" value="2"/>
</dbReference>
<dbReference type="InterPro" id="IPR036770">
    <property type="entry name" value="Ankyrin_rpt-contain_sf"/>
</dbReference>
<evidence type="ECO:0000256" key="2">
    <source>
        <dbReference type="ARBA" id="ARBA00023043"/>
    </source>
</evidence>
<evidence type="ECO:0000313" key="5">
    <source>
        <dbReference type="EMBL" id="KAK2716307.1"/>
    </source>
</evidence>
<dbReference type="EMBL" id="JAVRJZ010000012">
    <property type="protein sequence ID" value="KAK2716307.1"/>
    <property type="molecule type" value="Genomic_DNA"/>
</dbReference>
<comment type="caution">
    <text evidence="5">The sequence shown here is derived from an EMBL/GenBank/DDBJ whole genome shotgun (WGS) entry which is preliminary data.</text>
</comment>
<dbReference type="SUPFAM" id="SSF48403">
    <property type="entry name" value="Ankyrin repeat"/>
    <property type="match status" value="1"/>
</dbReference>
<evidence type="ECO:0000313" key="6">
    <source>
        <dbReference type="Proteomes" id="UP001187531"/>
    </source>
</evidence>
<dbReference type="SMART" id="SM00248">
    <property type="entry name" value="ANK"/>
    <property type="match status" value="4"/>
</dbReference>
<organism evidence="5 6">
    <name type="scientific">Artemia franciscana</name>
    <name type="common">Brine shrimp</name>
    <name type="synonym">Artemia sanfranciscana</name>
    <dbReference type="NCBI Taxonomy" id="6661"/>
    <lineage>
        <taxon>Eukaryota</taxon>
        <taxon>Metazoa</taxon>
        <taxon>Ecdysozoa</taxon>
        <taxon>Arthropoda</taxon>
        <taxon>Crustacea</taxon>
        <taxon>Branchiopoda</taxon>
        <taxon>Anostraca</taxon>
        <taxon>Artemiidae</taxon>
        <taxon>Artemia</taxon>
    </lineage>
</organism>
<dbReference type="PRINTS" id="PR01415">
    <property type="entry name" value="ANKYRIN"/>
</dbReference>
<dbReference type="InterPro" id="IPR002110">
    <property type="entry name" value="Ankyrin_rpt"/>
</dbReference>
<dbReference type="AlphaFoldDB" id="A0AA88L4F9"/>
<dbReference type="PANTHER" id="PTHR24198:SF165">
    <property type="entry name" value="ANKYRIN REPEAT-CONTAINING PROTEIN-RELATED"/>
    <property type="match status" value="1"/>
</dbReference>
<sequence>MMRIGSIFDQNKIIRCRECSGSKLYLNEVKMKLKTSCEYFVRNSEKNTMQYDSIDGHNKSVIEYILVNGTIPCSKDDWGETALHITVKGNPDICVVLLTYEEEANVDAFCDKRCMTIYLLKKGADHSLKDHHGKTALHYAAEEGSQDVCQILVSYGADVNCLTSKIPSRLYMAEIYDKTYNETPLHLAILYNETCVAKYLLKNGADHSLRDGFGKTALHNAALKGNLDVFKQLVLNGANINCLTSKKKTAISLALLEAIYLKKHPNHPICPSKNYLHSFKKNMAVVEYILENKAVYHPIITRDEYEIILEIFLQDPFFHEARKKIWCLKQVVLNGANTNCLTSMKKTAISLALHRAICLKKHPNHPIFPSKYCRHSFKKNMAVVEYILENRAVYHPIITRDEYEIILGIFLQDPFLDEARKKIWFGRLYNYIDFNFFKEPITLKSISRKVIRKYIDLANKLDDVRSFNIPESLKNYLMYENEFRFYMNIEYRSFCVTLPNIL</sequence>
<dbReference type="SMART" id="SM00969">
    <property type="entry name" value="SOCS_box"/>
    <property type="match status" value="1"/>
</dbReference>
<evidence type="ECO:0000256" key="3">
    <source>
        <dbReference type="PROSITE-ProRule" id="PRU00023"/>
    </source>
</evidence>
<dbReference type="InterPro" id="IPR001496">
    <property type="entry name" value="SOCS_box"/>
</dbReference>
<proteinExistence type="predicted"/>
<gene>
    <name evidence="5" type="ORF">QYM36_010773</name>
</gene>
<dbReference type="PANTHER" id="PTHR24198">
    <property type="entry name" value="ANKYRIN REPEAT AND PROTEIN KINASE DOMAIN-CONTAINING PROTEIN"/>
    <property type="match status" value="1"/>
</dbReference>
<dbReference type="Pfam" id="PF07525">
    <property type="entry name" value="SOCS_box"/>
    <property type="match status" value="1"/>
</dbReference>
<reference evidence="5" key="1">
    <citation type="submission" date="2023-07" db="EMBL/GenBank/DDBJ databases">
        <title>Chromosome-level genome assembly of Artemia franciscana.</title>
        <authorList>
            <person name="Jo E."/>
        </authorList>
    </citation>
    <scope>NUCLEOTIDE SEQUENCE</scope>
    <source>
        <tissue evidence="5">Whole body</tissue>
    </source>
</reference>
<evidence type="ECO:0000259" key="4">
    <source>
        <dbReference type="SMART" id="SM00969"/>
    </source>
</evidence>
<evidence type="ECO:0000256" key="1">
    <source>
        <dbReference type="ARBA" id="ARBA00022737"/>
    </source>
</evidence>
<keyword evidence="2 3" id="KW-0040">ANK repeat</keyword>
<feature type="repeat" description="ANK" evidence="3">
    <location>
        <begin position="213"/>
        <end position="245"/>
    </location>
</feature>
<dbReference type="Proteomes" id="UP001187531">
    <property type="component" value="Unassembled WGS sequence"/>
</dbReference>
<dbReference type="Gene3D" id="1.25.40.20">
    <property type="entry name" value="Ankyrin repeat-containing domain"/>
    <property type="match status" value="1"/>
</dbReference>
<accession>A0AA88L4F9</accession>
<feature type="repeat" description="ANK" evidence="3">
    <location>
        <begin position="180"/>
        <end position="212"/>
    </location>
</feature>
<name>A0AA88L4F9_ARTSF</name>
<dbReference type="PROSITE" id="PS50297">
    <property type="entry name" value="ANK_REP_REGION"/>
    <property type="match status" value="3"/>
</dbReference>